<protein>
    <recommendedName>
        <fullName evidence="8">Chitin-binding type-2 domain-containing protein</fullName>
    </recommendedName>
</protein>
<dbReference type="SUPFAM" id="SSF57625">
    <property type="entry name" value="Invertebrate chitin-binding proteins"/>
    <property type="match status" value="2"/>
</dbReference>
<keyword evidence="5" id="KW-0325">Glycoprotein</keyword>
<dbReference type="SMART" id="SM00494">
    <property type="entry name" value="ChtBD2"/>
    <property type="match status" value="2"/>
</dbReference>
<evidence type="ECO:0000313" key="10">
    <source>
        <dbReference type="Proteomes" id="UP001258017"/>
    </source>
</evidence>
<dbReference type="Proteomes" id="UP001258017">
    <property type="component" value="Unassembled WGS sequence"/>
</dbReference>
<feature type="region of interest" description="Disordered" evidence="6">
    <location>
        <begin position="97"/>
        <end position="175"/>
    </location>
</feature>
<feature type="compositionally biased region" description="Pro residues" evidence="6">
    <location>
        <begin position="141"/>
        <end position="159"/>
    </location>
</feature>
<feature type="chain" id="PRO_5042085668" description="Chitin-binding type-2 domain-containing protein" evidence="7">
    <location>
        <begin position="22"/>
        <end position="242"/>
    </location>
</feature>
<reference evidence="9" key="1">
    <citation type="submission" date="2021-08" db="EMBL/GenBank/DDBJ databases">
        <authorList>
            <person name="Misof B."/>
            <person name="Oliver O."/>
            <person name="Podsiadlowski L."/>
            <person name="Donath A."/>
            <person name="Peters R."/>
            <person name="Mayer C."/>
            <person name="Rust J."/>
            <person name="Gunkel S."/>
            <person name="Lesny P."/>
            <person name="Martin S."/>
            <person name="Oeyen J.P."/>
            <person name="Petersen M."/>
            <person name="Panagiotis P."/>
            <person name="Wilbrandt J."/>
            <person name="Tanja T."/>
        </authorList>
    </citation>
    <scope>NUCLEOTIDE SEQUENCE</scope>
    <source>
        <strain evidence="9">GBR_01_08_01A</strain>
        <tissue evidence="9">Thorax + abdomen</tissue>
    </source>
</reference>
<sequence length="242" mass="26889">MKGDWYMIATTLVAIFVVVAGEDKPITPIPTECPDEDSPDFTVQIAHESDCTKFYTCLGGMKFEKDCPVMNKKGKRLHFNALLQVCDWPAKAGCTTGGNTVPTEKPTQKPPTKPTKKPTKKPTQKPTPTPPTKPTKKPTQKPTPTPVTKPKTKPTPAPVTKPTVVTPDETTEPESLCPEVDAELITYPHPCSCEKYYSCRQGDLVLRKCPNGQHWNAKKQKCESPSKAQCIKNKTTKWYYDL</sequence>
<evidence type="ECO:0000259" key="8">
    <source>
        <dbReference type="PROSITE" id="PS50940"/>
    </source>
</evidence>
<evidence type="ECO:0000313" key="9">
    <source>
        <dbReference type="EMBL" id="KAK2582241.1"/>
    </source>
</evidence>
<dbReference type="PROSITE" id="PS50940">
    <property type="entry name" value="CHIT_BIND_II"/>
    <property type="match status" value="2"/>
</dbReference>
<dbReference type="InterPro" id="IPR002557">
    <property type="entry name" value="Chitin-bd_dom"/>
</dbReference>
<keyword evidence="1" id="KW-0147">Chitin-binding</keyword>
<feature type="domain" description="Chitin-binding type-2" evidence="8">
    <location>
        <begin position="30"/>
        <end position="96"/>
    </location>
</feature>
<name>A0AAD9VPF8_9HYME</name>
<keyword evidence="3" id="KW-0677">Repeat</keyword>
<feature type="compositionally biased region" description="Basic residues" evidence="6">
    <location>
        <begin position="114"/>
        <end position="123"/>
    </location>
</feature>
<dbReference type="EMBL" id="JAIFRP010000031">
    <property type="protein sequence ID" value="KAK2582241.1"/>
    <property type="molecule type" value="Genomic_DNA"/>
</dbReference>
<proteinExistence type="predicted"/>
<evidence type="ECO:0000256" key="3">
    <source>
        <dbReference type="ARBA" id="ARBA00022737"/>
    </source>
</evidence>
<dbReference type="Pfam" id="PF01607">
    <property type="entry name" value="CBM_14"/>
    <property type="match status" value="2"/>
</dbReference>
<evidence type="ECO:0000256" key="2">
    <source>
        <dbReference type="ARBA" id="ARBA00022729"/>
    </source>
</evidence>
<keyword evidence="10" id="KW-1185">Reference proteome</keyword>
<evidence type="ECO:0000256" key="1">
    <source>
        <dbReference type="ARBA" id="ARBA00022669"/>
    </source>
</evidence>
<dbReference type="Gene3D" id="2.170.140.10">
    <property type="entry name" value="Chitin binding domain"/>
    <property type="match status" value="2"/>
</dbReference>
<keyword evidence="2 7" id="KW-0732">Signal</keyword>
<comment type="caution">
    <text evidence="9">The sequence shown here is derived from an EMBL/GenBank/DDBJ whole genome shotgun (WGS) entry which is preliminary data.</text>
</comment>
<dbReference type="GO" id="GO:0005576">
    <property type="term" value="C:extracellular region"/>
    <property type="evidence" value="ECO:0007669"/>
    <property type="project" value="InterPro"/>
</dbReference>
<dbReference type="InterPro" id="IPR036508">
    <property type="entry name" value="Chitin-bd_dom_sf"/>
</dbReference>
<organism evidence="9 10">
    <name type="scientific">Odynerus spinipes</name>
    <dbReference type="NCBI Taxonomy" id="1348599"/>
    <lineage>
        <taxon>Eukaryota</taxon>
        <taxon>Metazoa</taxon>
        <taxon>Ecdysozoa</taxon>
        <taxon>Arthropoda</taxon>
        <taxon>Hexapoda</taxon>
        <taxon>Insecta</taxon>
        <taxon>Pterygota</taxon>
        <taxon>Neoptera</taxon>
        <taxon>Endopterygota</taxon>
        <taxon>Hymenoptera</taxon>
        <taxon>Apocrita</taxon>
        <taxon>Aculeata</taxon>
        <taxon>Vespoidea</taxon>
        <taxon>Vespidae</taxon>
        <taxon>Eumeninae</taxon>
        <taxon>Odynerus</taxon>
    </lineage>
</organism>
<accession>A0AAD9VPF8</accession>
<dbReference type="GO" id="GO:0008061">
    <property type="term" value="F:chitin binding"/>
    <property type="evidence" value="ECO:0007669"/>
    <property type="project" value="UniProtKB-KW"/>
</dbReference>
<reference evidence="9" key="2">
    <citation type="journal article" date="2023" name="Commun. Biol.">
        <title>Intrasexual cuticular hydrocarbon dimorphism in a wasp sheds light on hydrocarbon biosynthesis genes in Hymenoptera.</title>
        <authorList>
            <person name="Moris V.C."/>
            <person name="Podsiadlowski L."/>
            <person name="Martin S."/>
            <person name="Oeyen J.P."/>
            <person name="Donath A."/>
            <person name="Petersen M."/>
            <person name="Wilbrandt J."/>
            <person name="Misof B."/>
            <person name="Liedtke D."/>
            <person name="Thamm M."/>
            <person name="Scheiner R."/>
            <person name="Schmitt T."/>
            <person name="Niehuis O."/>
        </authorList>
    </citation>
    <scope>NUCLEOTIDE SEQUENCE</scope>
    <source>
        <strain evidence="9">GBR_01_08_01A</strain>
    </source>
</reference>
<dbReference type="PRINTS" id="PR01217">
    <property type="entry name" value="PRICHEXTENSN"/>
</dbReference>
<feature type="signal peptide" evidence="7">
    <location>
        <begin position="1"/>
        <end position="21"/>
    </location>
</feature>
<dbReference type="AlphaFoldDB" id="A0AAD9VPF8"/>
<dbReference type="InterPro" id="IPR051940">
    <property type="entry name" value="Chitin_bind-dev_reg"/>
</dbReference>
<feature type="domain" description="Chitin-binding type-2" evidence="8">
    <location>
        <begin position="174"/>
        <end position="232"/>
    </location>
</feature>
<dbReference type="PANTHER" id="PTHR23301:SF0">
    <property type="entry name" value="CHITIN-BINDING TYPE-2 DOMAIN-CONTAINING PROTEIN-RELATED"/>
    <property type="match status" value="1"/>
</dbReference>
<dbReference type="PANTHER" id="PTHR23301">
    <property type="entry name" value="CHITIN BINDING PERITROPHIN-A"/>
    <property type="match status" value="1"/>
</dbReference>
<keyword evidence="4" id="KW-1015">Disulfide bond</keyword>
<evidence type="ECO:0000256" key="6">
    <source>
        <dbReference type="SAM" id="MobiDB-lite"/>
    </source>
</evidence>
<evidence type="ECO:0000256" key="4">
    <source>
        <dbReference type="ARBA" id="ARBA00023157"/>
    </source>
</evidence>
<gene>
    <name evidence="9" type="ORF">KPH14_004587</name>
</gene>
<evidence type="ECO:0000256" key="5">
    <source>
        <dbReference type="ARBA" id="ARBA00023180"/>
    </source>
</evidence>
<evidence type="ECO:0000256" key="7">
    <source>
        <dbReference type="SAM" id="SignalP"/>
    </source>
</evidence>